<name>A0A1I5LGA7_9BACT</name>
<dbReference type="EMBL" id="FOXB01000003">
    <property type="protein sequence ID" value="SFO95886.1"/>
    <property type="molecule type" value="Genomic_DNA"/>
</dbReference>
<accession>A0A1I5LGA7</accession>
<gene>
    <name evidence="1" type="ORF">SAMN05216234_1034</name>
</gene>
<dbReference type="Proteomes" id="UP000199227">
    <property type="component" value="Unassembled WGS sequence"/>
</dbReference>
<dbReference type="AlphaFoldDB" id="A0A1I5LGA7"/>
<protein>
    <submittedName>
        <fullName evidence="1">Uncharacterized protein</fullName>
    </submittedName>
</protein>
<dbReference type="RefSeq" id="WP_092910317.1">
    <property type="nucleotide sequence ID" value="NZ_FOXB01000003.1"/>
</dbReference>
<dbReference type="OrthoDB" id="7220087at2"/>
<reference evidence="1 2" key="1">
    <citation type="submission" date="2016-10" db="EMBL/GenBank/DDBJ databases">
        <authorList>
            <person name="de Groot N.N."/>
        </authorList>
    </citation>
    <scope>NUCLEOTIDE SEQUENCE [LARGE SCALE GENOMIC DNA]</scope>
    <source>
        <strain evidence="1 2">EP1-55-1</strain>
    </source>
</reference>
<keyword evidence="2" id="KW-1185">Reference proteome</keyword>
<proteinExistence type="predicted"/>
<evidence type="ECO:0000313" key="1">
    <source>
        <dbReference type="EMBL" id="SFO95886.1"/>
    </source>
</evidence>
<evidence type="ECO:0000313" key="2">
    <source>
        <dbReference type="Proteomes" id="UP000199227"/>
    </source>
</evidence>
<sequence>MVGVFWIYKDKIYSKKQSIKFLSPLNGFIDSNFSHYEVWEEFKQKFKEFYLYEYEEINRGRVVYNQNKNEFVVYSNSYVIKNHKDLIIKDFKLRQEKVIFEVDEHYLLTCI</sequence>
<organism evidence="1 2">
    <name type="scientific">Hydrogenimonas thermophila</name>
    <dbReference type="NCBI Taxonomy" id="223786"/>
    <lineage>
        <taxon>Bacteria</taxon>
        <taxon>Pseudomonadati</taxon>
        <taxon>Campylobacterota</taxon>
        <taxon>Epsilonproteobacteria</taxon>
        <taxon>Campylobacterales</taxon>
        <taxon>Hydrogenimonadaceae</taxon>
        <taxon>Hydrogenimonas</taxon>
    </lineage>
</organism>